<proteinExistence type="predicted"/>
<name>A0A2A8D298_9BACT</name>
<keyword evidence="3" id="KW-1185">Reference proteome</keyword>
<evidence type="ECO:0000313" key="3">
    <source>
        <dbReference type="Proteomes" id="UP000220102"/>
    </source>
</evidence>
<evidence type="ECO:0000313" key="2">
    <source>
        <dbReference type="EMBL" id="PEN15011.1"/>
    </source>
</evidence>
<feature type="region of interest" description="Disordered" evidence="1">
    <location>
        <begin position="166"/>
        <end position="188"/>
    </location>
</feature>
<accession>A0A2A8D298</accession>
<gene>
    <name evidence="2" type="ORF">CRI94_01615</name>
</gene>
<protein>
    <submittedName>
        <fullName evidence="2">Gamma carbonic anhydrase family protein</fullName>
    </submittedName>
</protein>
<dbReference type="PANTHER" id="PTHR13061">
    <property type="entry name" value="DYNACTIN SUBUNIT P25"/>
    <property type="match status" value="1"/>
</dbReference>
<dbReference type="PANTHER" id="PTHR13061:SF29">
    <property type="entry name" value="GAMMA CARBONIC ANHYDRASE-LIKE 1, MITOCHONDRIAL-RELATED"/>
    <property type="match status" value="1"/>
</dbReference>
<dbReference type="InterPro" id="IPR001451">
    <property type="entry name" value="Hexapep"/>
</dbReference>
<dbReference type="InterPro" id="IPR011004">
    <property type="entry name" value="Trimer_LpxA-like_sf"/>
</dbReference>
<dbReference type="SUPFAM" id="SSF51161">
    <property type="entry name" value="Trimeric LpxA-like enzymes"/>
    <property type="match status" value="1"/>
</dbReference>
<dbReference type="AlphaFoldDB" id="A0A2A8D298"/>
<comment type="caution">
    <text evidence="2">The sequence shown here is derived from an EMBL/GenBank/DDBJ whole genome shotgun (WGS) entry which is preliminary data.</text>
</comment>
<dbReference type="InterPro" id="IPR050484">
    <property type="entry name" value="Transf_Hexapept/Carb_Anhydrase"/>
</dbReference>
<dbReference type="Proteomes" id="UP000220102">
    <property type="component" value="Unassembled WGS sequence"/>
</dbReference>
<dbReference type="OrthoDB" id="9803036at2"/>
<organism evidence="2 3">
    <name type="scientific">Longibacter salinarum</name>
    <dbReference type="NCBI Taxonomy" id="1850348"/>
    <lineage>
        <taxon>Bacteria</taxon>
        <taxon>Pseudomonadati</taxon>
        <taxon>Rhodothermota</taxon>
        <taxon>Rhodothermia</taxon>
        <taxon>Rhodothermales</taxon>
        <taxon>Salisaetaceae</taxon>
        <taxon>Longibacter</taxon>
    </lineage>
</organism>
<dbReference type="Pfam" id="PF00132">
    <property type="entry name" value="Hexapep"/>
    <property type="match status" value="1"/>
</dbReference>
<sequence>MIRSFLGKSPQYDETNYIAETAVVIGDVTLGRSASIWHNCTLRGDVNWIRIGDESNIQDNTVVHVTHGTAPTEIGDRVTVGHGAIIHGCTIEDEVLIGMGATVMDHALIGTNSIVGAGALVTGGTKIPPRSMVLGSPAKVVRELTDAEVASIGQYADNYVRYSAVHDGRETPEENPWYQEGAPRQESS</sequence>
<dbReference type="Gene3D" id="2.160.10.10">
    <property type="entry name" value="Hexapeptide repeat proteins"/>
    <property type="match status" value="1"/>
</dbReference>
<dbReference type="CDD" id="cd04645">
    <property type="entry name" value="LbH_gamma_CA_like"/>
    <property type="match status" value="1"/>
</dbReference>
<dbReference type="EMBL" id="PDEQ01000001">
    <property type="protein sequence ID" value="PEN15011.1"/>
    <property type="molecule type" value="Genomic_DNA"/>
</dbReference>
<reference evidence="2 3" key="1">
    <citation type="submission" date="2017-10" db="EMBL/GenBank/DDBJ databases">
        <title>Draft genome of Longibacter Salinarum.</title>
        <authorList>
            <person name="Goh K.M."/>
            <person name="Shamsir M.S."/>
            <person name="Lim S.W."/>
        </authorList>
    </citation>
    <scope>NUCLEOTIDE SEQUENCE [LARGE SCALE GENOMIC DNA]</scope>
    <source>
        <strain evidence="2 3">KCTC 52045</strain>
    </source>
</reference>
<evidence type="ECO:0000256" key="1">
    <source>
        <dbReference type="SAM" id="MobiDB-lite"/>
    </source>
</evidence>
<dbReference type="RefSeq" id="WP_098073910.1">
    <property type="nucleotide sequence ID" value="NZ_PDEQ01000001.1"/>
</dbReference>
<dbReference type="InterPro" id="IPR047324">
    <property type="entry name" value="LbH_gamma_CA-like"/>
</dbReference>